<sequence>MNTEEGQGIRGEKIEMERLRNTNGSSWKLMRKEVAQRIIMNTILSFFNIEFQKSERSTTHFRLLEIPDVARINVIRSMDHMEQIKLALSSKRIERYMKVVNNKKSGYCEVRYTGSEGCIATSTDLLLCYGNHEPENPAMITRELKPWMNEELTVLENTVNLFERYRNAFPYEECRLVIHLKLPVNVKAILETPIYKHCTCVVFKKGKITKEDLDAVMDTAHNDRDIEMEDTGFPINYDHENVS</sequence>
<evidence type="ECO:0000313" key="1">
    <source>
        <dbReference type="Proteomes" id="UP000095282"/>
    </source>
</evidence>
<dbReference type="AlphaFoldDB" id="A0A1I7TSE4"/>
<evidence type="ECO:0000313" key="2">
    <source>
        <dbReference type="WBParaSite" id="Csp11.Scaffold629.g11296.t2"/>
    </source>
</evidence>
<keyword evidence="1" id="KW-1185">Reference proteome</keyword>
<name>A0A1I7TSE4_9PELO</name>
<protein>
    <submittedName>
        <fullName evidence="2">F-box domain-containing protein</fullName>
    </submittedName>
</protein>
<dbReference type="WBParaSite" id="Csp11.Scaffold629.g11296.t2">
    <property type="protein sequence ID" value="Csp11.Scaffold629.g11296.t2"/>
    <property type="gene ID" value="Csp11.Scaffold629.g11296"/>
</dbReference>
<proteinExistence type="predicted"/>
<reference evidence="2" key="1">
    <citation type="submission" date="2016-11" db="UniProtKB">
        <authorList>
            <consortium name="WormBaseParasite"/>
        </authorList>
    </citation>
    <scope>IDENTIFICATION</scope>
</reference>
<dbReference type="Proteomes" id="UP000095282">
    <property type="component" value="Unplaced"/>
</dbReference>
<organism evidence="1 2">
    <name type="scientific">Caenorhabditis tropicalis</name>
    <dbReference type="NCBI Taxonomy" id="1561998"/>
    <lineage>
        <taxon>Eukaryota</taxon>
        <taxon>Metazoa</taxon>
        <taxon>Ecdysozoa</taxon>
        <taxon>Nematoda</taxon>
        <taxon>Chromadorea</taxon>
        <taxon>Rhabditida</taxon>
        <taxon>Rhabditina</taxon>
        <taxon>Rhabditomorpha</taxon>
        <taxon>Rhabditoidea</taxon>
        <taxon>Rhabditidae</taxon>
        <taxon>Peloderinae</taxon>
        <taxon>Caenorhabditis</taxon>
    </lineage>
</organism>
<accession>A0A1I7TSE4</accession>